<dbReference type="EMBL" id="BRXZ01004462">
    <property type="protein sequence ID" value="GMH49393.1"/>
    <property type="molecule type" value="Genomic_DNA"/>
</dbReference>
<protein>
    <recommendedName>
        <fullName evidence="4">CCT domain-containing protein</fullName>
    </recommendedName>
</protein>
<evidence type="ECO:0000256" key="3">
    <source>
        <dbReference type="SAM" id="MobiDB-lite"/>
    </source>
</evidence>
<sequence>MEGTFDFDTTSFNFGVPNTQNGGAASNAANNAAYGRTPPQFTPSSYEASHFGKRARAGSISGRLRSASDLEDKGLITRSQKGLIKDLIISADPVLQSALDNYDAGNTQELETMIREGRLDHKSSVDLLEDLDLDFLSVSMGSSSQLKAGMHIKNASAAKQQGAQGDRDNIVTPSSTGQGAEQLANHVNQGSNKGGFEDFNDPLFSGGDDGIGDLNFNDLDYSGGGGGAGGQTTPSSEMYGAAGAGSSSKHRTNSLGMSLTDNQDGPLHSGNNGVGGGGGNHAYGTRRTSHRETAALASANRRRSNSLSQSLDNTRPGSHFSTSLFGSVNNAVGTPGGRGGSLMKDGSFLNMDFKDGSFGAGWMDGLAAVPTGSVGSGIDGMGGPSGLGNMLYGAGGQGGEDMILNGGVMMPNEGEMVYADSAQYPGYASAYNHQPKLGRKPKGKPKGKPKSSPKGKIHRKKGMDDYIGGQGRPRSMSDPNITMEEEYEAPERPEGWIGAYSPESRKLRIERFLEKRNHRVWTKKVKYDVRKNFADSRMRVKGRFVKKEDEVLMRELMSLT</sequence>
<feature type="region of interest" description="Disordered" evidence="3">
    <location>
        <begin position="429"/>
        <end position="479"/>
    </location>
</feature>
<feature type="domain" description="CCT" evidence="4">
    <location>
        <begin position="505"/>
        <end position="547"/>
    </location>
</feature>
<comment type="subcellular location">
    <subcellularLocation>
        <location evidence="1">Nucleus</location>
    </subcellularLocation>
</comment>
<keyword evidence="6" id="KW-1185">Reference proteome</keyword>
<feature type="region of interest" description="Disordered" evidence="3">
    <location>
        <begin position="225"/>
        <end position="282"/>
    </location>
</feature>
<feature type="compositionally biased region" description="Low complexity" evidence="3">
    <location>
        <begin position="297"/>
        <end position="313"/>
    </location>
</feature>
<feature type="compositionally biased region" description="Polar residues" evidence="3">
    <location>
        <begin position="171"/>
        <end position="180"/>
    </location>
</feature>
<feature type="compositionally biased region" description="Polar residues" evidence="3">
    <location>
        <begin position="7"/>
        <end position="20"/>
    </location>
</feature>
<evidence type="ECO:0000313" key="6">
    <source>
        <dbReference type="Proteomes" id="UP001165082"/>
    </source>
</evidence>
<dbReference type="PANTHER" id="PTHR31319">
    <property type="entry name" value="ZINC FINGER PROTEIN CONSTANS-LIKE 4"/>
    <property type="match status" value="1"/>
</dbReference>
<dbReference type="PANTHER" id="PTHR31319:SF77">
    <property type="entry name" value="ZINC FINGER PROTEIN CONSTANS-LIKE 4"/>
    <property type="match status" value="1"/>
</dbReference>
<feature type="compositionally biased region" description="Gly residues" evidence="3">
    <location>
        <begin position="272"/>
        <end position="281"/>
    </location>
</feature>
<dbReference type="PROSITE" id="PS51017">
    <property type="entry name" value="CCT"/>
    <property type="match status" value="1"/>
</dbReference>
<keyword evidence="2" id="KW-0539">Nucleus</keyword>
<feature type="region of interest" description="Disordered" evidence="3">
    <location>
        <begin position="157"/>
        <end position="180"/>
    </location>
</feature>
<reference evidence="5" key="1">
    <citation type="submission" date="2022-07" db="EMBL/GenBank/DDBJ databases">
        <title>Genome analysis of Parmales, a sister group of diatoms, reveals the evolutionary specialization of diatoms from phago-mixotrophs to photoautotrophs.</title>
        <authorList>
            <person name="Ban H."/>
            <person name="Sato S."/>
            <person name="Yoshikawa S."/>
            <person name="Kazumasa Y."/>
            <person name="Nakamura Y."/>
            <person name="Ichinomiya M."/>
            <person name="Saitoh K."/>
            <person name="Sato N."/>
            <person name="Blanc-Mathieu R."/>
            <person name="Endo H."/>
            <person name="Kuwata A."/>
            <person name="Ogata H."/>
        </authorList>
    </citation>
    <scope>NUCLEOTIDE SEQUENCE</scope>
</reference>
<dbReference type="InterPro" id="IPR045281">
    <property type="entry name" value="CONSTANS-like"/>
</dbReference>
<evidence type="ECO:0000256" key="1">
    <source>
        <dbReference type="ARBA" id="ARBA00004123"/>
    </source>
</evidence>
<name>A0A9W7DSR9_9STRA</name>
<dbReference type="GO" id="GO:0005634">
    <property type="term" value="C:nucleus"/>
    <property type="evidence" value="ECO:0007669"/>
    <property type="project" value="UniProtKB-SubCell"/>
</dbReference>
<proteinExistence type="predicted"/>
<feature type="compositionally biased region" description="Basic residues" evidence="3">
    <location>
        <begin position="436"/>
        <end position="461"/>
    </location>
</feature>
<evidence type="ECO:0000259" key="4">
    <source>
        <dbReference type="PROSITE" id="PS51017"/>
    </source>
</evidence>
<dbReference type="Pfam" id="PF06203">
    <property type="entry name" value="CCT"/>
    <property type="match status" value="1"/>
</dbReference>
<gene>
    <name evidence="5" type="ORF">TrRE_jg605</name>
</gene>
<dbReference type="Proteomes" id="UP001165082">
    <property type="component" value="Unassembled WGS sequence"/>
</dbReference>
<comment type="caution">
    <text evidence="5">The sequence shown here is derived from an EMBL/GenBank/DDBJ whole genome shotgun (WGS) entry which is preliminary data.</text>
</comment>
<feature type="compositionally biased region" description="Low complexity" evidence="3">
    <location>
        <begin position="21"/>
        <end position="33"/>
    </location>
</feature>
<accession>A0A9W7DSR9</accession>
<feature type="region of interest" description="Disordered" evidence="3">
    <location>
        <begin position="1"/>
        <end position="43"/>
    </location>
</feature>
<evidence type="ECO:0000313" key="5">
    <source>
        <dbReference type="EMBL" id="GMH49393.1"/>
    </source>
</evidence>
<dbReference type="AlphaFoldDB" id="A0A9W7DSR9"/>
<evidence type="ECO:0000256" key="2">
    <source>
        <dbReference type="ARBA" id="ARBA00023242"/>
    </source>
</evidence>
<dbReference type="OrthoDB" id="153872at2759"/>
<dbReference type="InterPro" id="IPR010402">
    <property type="entry name" value="CCT_domain"/>
</dbReference>
<feature type="compositionally biased region" description="Polar residues" evidence="3">
    <location>
        <begin position="253"/>
        <end position="263"/>
    </location>
</feature>
<feature type="region of interest" description="Disordered" evidence="3">
    <location>
        <begin position="297"/>
        <end position="319"/>
    </location>
</feature>
<organism evidence="5 6">
    <name type="scientific">Triparma retinervis</name>
    <dbReference type="NCBI Taxonomy" id="2557542"/>
    <lineage>
        <taxon>Eukaryota</taxon>
        <taxon>Sar</taxon>
        <taxon>Stramenopiles</taxon>
        <taxon>Ochrophyta</taxon>
        <taxon>Bolidophyceae</taxon>
        <taxon>Parmales</taxon>
        <taxon>Triparmaceae</taxon>
        <taxon>Triparma</taxon>
    </lineage>
</organism>